<feature type="region of interest" description="Disordered" evidence="1">
    <location>
        <begin position="902"/>
        <end position="924"/>
    </location>
</feature>
<name>A0AAD5X5W4_9FUNG</name>
<feature type="region of interest" description="Disordered" evidence="1">
    <location>
        <begin position="547"/>
        <end position="567"/>
    </location>
</feature>
<dbReference type="AlphaFoldDB" id="A0AAD5X5W4"/>
<evidence type="ECO:0000313" key="2">
    <source>
        <dbReference type="EMBL" id="KAJ3051537.1"/>
    </source>
</evidence>
<accession>A0AAD5X5W4</accession>
<reference evidence="2" key="1">
    <citation type="submission" date="2020-05" db="EMBL/GenBank/DDBJ databases">
        <title>Phylogenomic resolution of chytrid fungi.</title>
        <authorList>
            <person name="Stajich J.E."/>
            <person name="Amses K."/>
            <person name="Simmons R."/>
            <person name="Seto K."/>
            <person name="Myers J."/>
            <person name="Bonds A."/>
            <person name="Quandt C.A."/>
            <person name="Barry K."/>
            <person name="Liu P."/>
            <person name="Grigoriev I."/>
            <person name="Longcore J.E."/>
            <person name="James T.Y."/>
        </authorList>
    </citation>
    <scope>NUCLEOTIDE SEQUENCE</scope>
    <source>
        <strain evidence="2">JEL0318</strain>
    </source>
</reference>
<dbReference type="Proteomes" id="UP001212841">
    <property type="component" value="Unassembled WGS sequence"/>
</dbReference>
<keyword evidence="3" id="KW-1185">Reference proteome</keyword>
<evidence type="ECO:0000313" key="3">
    <source>
        <dbReference type="Proteomes" id="UP001212841"/>
    </source>
</evidence>
<evidence type="ECO:0000256" key="1">
    <source>
        <dbReference type="SAM" id="MobiDB-lite"/>
    </source>
</evidence>
<feature type="compositionally biased region" description="Basic residues" evidence="1">
    <location>
        <begin position="902"/>
        <end position="912"/>
    </location>
</feature>
<dbReference type="EMBL" id="JADGJD010000384">
    <property type="protein sequence ID" value="KAJ3051537.1"/>
    <property type="molecule type" value="Genomic_DNA"/>
</dbReference>
<sequence length="963" mass="108434">MHSHPSPKDSVIQYVLNLDLSALQTNFTLQNLNHPVSNVPIPDILTEYRRFLILKIHYEEKNIGLLIPSPAIDKAWQLHILDTQRYYDMCEAIGMRLAYDPAVRWMERPESLKMTISCYRTYFGEELRVDIWTEWPLGVGSNVGEAEGAADSDPVDLTSAVEVEWMKDVKMEETEAFITSVHPGIVPPHIQSDDQHPGIKVEPCTENLGAMLLTHEMDMEPFSCRPDDFSEQYESEFYCPRIFENRLDMLLHKKNRTPRDREEIRLLRAAQPHEEVTPPALISIFIKLVDLPEKGTIHVQTLNTNQIRQLMNCVAGRLKVPVKSLRITLKPSGAVRTVTPGRYMTIAAAGIADGDSILMRGNTVIVGFEDSSIQKFVEVEARSLLRAKPWLYENEMLDSERITYILKIVAQRIDWPFRRLVGVRNNKAFANGVPLCAYGVVDGDTICVTENLKGLSAYSRFLHRELPKTFQANRGISVQDARQILRAHWQYHPDNKQRLDVSELDDLVSCASTEANVPDVTRSFSGECEDNGTSGLTDLQRGRQAHDDLANPTDVNNGSTADRNLSDESTTAIVKIEEQYPEPFTASQEEIKMELLESLLSIKAEMQNLGSAGVSADRTMSDSTHNRLETEDIEEGEILEEVTDTPAPDASAIEEVTLVDTASSYEVERGSICGNVDGESSIQSGVDHLILDVKVEMERGVERSVIDPDVESGAEESEFHFSMRNIMQGTKPNNRRRTFTDQPQPLIHPFITSGDVQLEEMNSSPGLNMDDDRSNGISRMIDDACPAAIFTSEKVIKDNNLQTSVGKTFLHSYRDCAELPEEGELEEDATLRTITSSSRAHEEGALLNATTASSSHLAADNPPNPEFDPVTNMPADLTKEDEVHYRRIAAMVQERRSIALARKAHNSANKRKRDGDEDEDEEHVRLRKAKRKLYLRKNKYVKRHGLQEKAEVWFPIDITQSLV</sequence>
<organism evidence="2 3">
    <name type="scientific">Rhizophlyctis rosea</name>
    <dbReference type="NCBI Taxonomy" id="64517"/>
    <lineage>
        <taxon>Eukaryota</taxon>
        <taxon>Fungi</taxon>
        <taxon>Fungi incertae sedis</taxon>
        <taxon>Chytridiomycota</taxon>
        <taxon>Chytridiomycota incertae sedis</taxon>
        <taxon>Chytridiomycetes</taxon>
        <taxon>Rhizophlyctidales</taxon>
        <taxon>Rhizophlyctidaceae</taxon>
        <taxon>Rhizophlyctis</taxon>
    </lineage>
</organism>
<proteinExistence type="predicted"/>
<feature type="compositionally biased region" description="Polar residues" evidence="1">
    <location>
        <begin position="553"/>
        <end position="567"/>
    </location>
</feature>
<protein>
    <submittedName>
        <fullName evidence="2">Uncharacterized protein</fullName>
    </submittedName>
</protein>
<gene>
    <name evidence="2" type="ORF">HK097_007445</name>
</gene>
<comment type="caution">
    <text evidence="2">The sequence shown here is derived from an EMBL/GenBank/DDBJ whole genome shotgun (WGS) entry which is preliminary data.</text>
</comment>